<dbReference type="PROSITE" id="PS51257">
    <property type="entry name" value="PROKAR_LIPOPROTEIN"/>
    <property type="match status" value="1"/>
</dbReference>
<sequence>MPARAPFLRTALLAAALLTACGTTPEPAEPAAAPSSEAPAVSAVPAGTLGRPGSACALPISFTLTEGWKPKKVTPPADPDFAELVEQGPATVVCEVVSEDTPDIGFLRVWTAPKGKARATLEAFVKADDGTKGLVLKDTTAGGLPVVEAHYTSHSELLDEERAERSLAVVTAKAVIVLELGGLDAEEDAVVAAYELAKSSLALT</sequence>
<organism evidence="2 3">
    <name type="scientific">Streptomyces roseolus</name>
    <dbReference type="NCBI Taxonomy" id="67358"/>
    <lineage>
        <taxon>Bacteria</taxon>
        <taxon>Bacillati</taxon>
        <taxon>Actinomycetota</taxon>
        <taxon>Actinomycetes</taxon>
        <taxon>Kitasatosporales</taxon>
        <taxon>Streptomycetaceae</taxon>
        <taxon>Streptomyces</taxon>
    </lineage>
</organism>
<evidence type="ECO:0000313" key="3">
    <source>
        <dbReference type="Proteomes" id="UP001278571"/>
    </source>
</evidence>
<keyword evidence="1" id="KW-0732">Signal</keyword>
<reference evidence="2 3" key="1">
    <citation type="submission" date="2023-10" db="EMBL/GenBank/DDBJ databases">
        <authorList>
            <person name="Wang X.X."/>
        </authorList>
    </citation>
    <scope>NUCLEOTIDE SEQUENCE [LARGE SCALE GENOMIC DNA]</scope>
    <source>
        <strain evidence="2 3">NBRC 12816</strain>
    </source>
</reference>
<accession>A0ABU4KEI5</accession>
<proteinExistence type="predicted"/>
<protein>
    <submittedName>
        <fullName evidence="2">Lipoprotein</fullName>
    </submittedName>
</protein>
<comment type="caution">
    <text evidence="2">The sequence shown here is derived from an EMBL/GenBank/DDBJ whole genome shotgun (WGS) entry which is preliminary data.</text>
</comment>
<keyword evidence="2" id="KW-0449">Lipoprotein</keyword>
<gene>
    <name evidence="2" type="ORF">R2363_28920</name>
</gene>
<dbReference type="Pfam" id="PF18966">
    <property type="entry name" value="Lipoprotein_23"/>
    <property type="match status" value="1"/>
</dbReference>
<evidence type="ECO:0000313" key="2">
    <source>
        <dbReference type="EMBL" id="MDX2296189.1"/>
    </source>
</evidence>
<dbReference type="RefSeq" id="WP_319012368.1">
    <property type="nucleotide sequence ID" value="NZ_JAWJZF010000490.1"/>
</dbReference>
<dbReference type="InterPro" id="IPR044058">
    <property type="entry name" value="Lipoprotein_23"/>
</dbReference>
<keyword evidence="3" id="KW-1185">Reference proteome</keyword>
<dbReference type="EMBL" id="JAWJZF010000490">
    <property type="protein sequence ID" value="MDX2296189.1"/>
    <property type="molecule type" value="Genomic_DNA"/>
</dbReference>
<evidence type="ECO:0000256" key="1">
    <source>
        <dbReference type="SAM" id="SignalP"/>
    </source>
</evidence>
<dbReference type="Proteomes" id="UP001278571">
    <property type="component" value="Unassembled WGS sequence"/>
</dbReference>
<feature type="signal peptide" evidence="1">
    <location>
        <begin position="1"/>
        <end position="28"/>
    </location>
</feature>
<feature type="chain" id="PRO_5047140792" evidence="1">
    <location>
        <begin position="29"/>
        <end position="204"/>
    </location>
</feature>
<name>A0ABU4KEI5_9ACTN</name>